<dbReference type="PROSITE" id="PS50206">
    <property type="entry name" value="RHODANESE_3"/>
    <property type="match status" value="1"/>
</dbReference>
<evidence type="ECO:0000313" key="2">
    <source>
        <dbReference type="EMBL" id="CDQ91908.1"/>
    </source>
</evidence>
<reference evidence="2" key="1">
    <citation type="journal article" date="2014" name="Nat. Commun.">
        <title>The rainbow trout genome provides novel insights into evolution after whole-genome duplication in vertebrates.</title>
        <authorList>
            <person name="Berthelot C."/>
            <person name="Brunet F."/>
            <person name="Chalopin D."/>
            <person name="Juanchich A."/>
            <person name="Bernard M."/>
            <person name="Noel B."/>
            <person name="Bento P."/>
            <person name="Da Silva C."/>
            <person name="Labadie K."/>
            <person name="Alberti A."/>
            <person name="Aury J.M."/>
            <person name="Louis A."/>
            <person name="Dehais P."/>
            <person name="Bardou P."/>
            <person name="Montfort J."/>
            <person name="Klopp C."/>
            <person name="Cabau C."/>
            <person name="Gaspin C."/>
            <person name="Thorgaard G.H."/>
            <person name="Boussaha M."/>
            <person name="Quillet E."/>
            <person name="Guyomard R."/>
            <person name="Galiana D."/>
            <person name="Bobe J."/>
            <person name="Volff J.N."/>
            <person name="Genet C."/>
            <person name="Wincker P."/>
            <person name="Jaillon O."/>
            <person name="Roest Crollius H."/>
            <person name="Guiguen Y."/>
        </authorList>
    </citation>
    <scope>NUCLEOTIDE SEQUENCE [LARGE SCALE GENOMIC DNA]</scope>
</reference>
<protein>
    <recommendedName>
        <fullName evidence="1">Rhodanese domain-containing protein</fullName>
    </recommendedName>
</protein>
<evidence type="ECO:0000313" key="3">
    <source>
        <dbReference type="Proteomes" id="UP000193380"/>
    </source>
</evidence>
<dbReference type="STRING" id="8022.A0A060YJ57"/>
<dbReference type="PaxDb" id="8022-A0A060YJ57"/>
<dbReference type="AlphaFoldDB" id="A0A060YJ57"/>
<organism evidence="2 3">
    <name type="scientific">Oncorhynchus mykiss</name>
    <name type="common">Rainbow trout</name>
    <name type="synonym">Salmo gairdneri</name>
    <dbReference type="NCBI Taxonomy" id="8022"/>
    <lineage>
        <taxon>Eukaryota</taxon>
        <taxon>Metazoa</taxon>
        <taxon>Chordata</taxon>
        <taxon>Craniata</taxon>
        <taxon>Vertebrata</taxon>
        <taxon>Euteleostomi</taxon>
        <taxon>Actinopterygii</taxon>
        <taxon>Neopterygii</taxon>
        <taxon>Teleostei</taxon>
        <taxon>Protacanthopterygii</taxon>
        <taxon>Salmoniformes</taxon>
        <taxon>Salmonidae</taxon>
        <taxon>Salmoninae</taxon>
        <taxon>Oncorhynchus</taxon>
    </lineage>
</organism>
<accession>A0A060YJ57</accession>
<dbReference type="Gene3D" id="3.40.250.10">
    <property type="entry name" value="Rhodanese-like domain"/>
    <property type="match status" value="1"/>
</dbReference>
<evidence type="ECO:0000259" key="1">
    <source>
        <dbReference type="PROSITE" id="PS50206"/>
    </source>
</evidence>
<dbReference type="EMBL" id="FR912467">
    <property type="protein sequence ID" value="CDQ91908.1"/>
    <property type="molecule type" value="Genomic_DNA"/>
</dbReference>
<dbReference type="Pfam" id="PF00581">
    <property type="entry name" value="Rhodanese"/>
    <property type="match status" value="1"/>
</dbReference>
<dbReference type="SUPFAM" id="SSF52821">
    <property type="entry name" value="Rhodanese/Cell cycle control phosphatase"/>
    <property type="match status" value="1"/>
</dbReference>
<sequence length="193" mass="21883">MAGEKGPTRRSAMDIKRLAGLIQRGAGRLLVIDSRTFSEYNASHVQGAVNVCCSKLVKRRLQQDKVSVTELLQPNGKVKVGQRSRGQGLEVRVREWMEVTVYCPSRINIFNSSPVTLHSSPQENMLVMRAKGLPTVYHSNIEIKSRFYFYAFYVCVPGDHDQSLVQDYFPDVRNAFWIDHYVDNCKGGRRTAA</sequence>
<dbReference type="CDD" id="cd01446">
    <property type="entry name" value="DSP_MapKP"/>
    <property type="match status" value="1"/>
</dbReference>
<feature type="domain" description="Rhodanese" evidence="1">
    <location>
        <begin position="25"/>
        <end position="76"/>
    </location>
</feature>
<dbReference type="InterPro" id="IPR036873">
    <property type="entry name" value="Rhodanese-like_dom_sf"/>
</dbReference>
<gene>
    <name evidence="2" type="ORF">GSONMT00015164001</name>
</gene>
<name>A0A060YJ57_ONCMY</name>
<reference evidence="2" key="2">
    <citation type="submission" date="2014-03" db="EMBL/GenBank/DDBJ databases">
        <authorList>
            <person name="Genoscope - CEA"/>
        </authorList>
    </citation>
    <scope>NUCLEOTIDE SEQUENCE</scope>
</reference>
<dbReference type="Proteomes" id="UP000193380">
    <property type="component" value="Unassembled WGS sequence"/>
</dbReference>
<proteinExistence type="predicted"/>
<dbReference type="InterPro" id="IPR001763">
    <property type="entry name" value="Rhodanese-like_dom"/>
</dbReference>